<gene>
    <name evidence="1" type="ORF">GCM10008955_27720</name>
</gene>
<comment type="caution">
    <text evidence="1">The sequence shown here is derived from an EMBL/GenBank/DDBJ whole genome shotgun (WGS) entry which is preliminary data.</text>
</comment>
<organism evidence="1 2">
    <name type="scientific">Deinococcus malanensis</name>
    <dbReference type="NCBI Taxonomy" id="1706855"/>
    <lineage>
        <taxon>Bacteria</taxon>
        <taxon>Thermotogati</taxon>
        <taxon>Deinococcota</taxon>
        <taxon>Deinococci</taxon>
        <taxon>Deinococcales</taxon>
        <taxon>Deinococcaceae</taxon>
        <taxon>Deinococcus</taxon>
    </lineage>
</organism>
<name>A0ABQ2EY94_9DEIO</name>
<dbReference type="EMBL" id="BMPP01000012">
    <property type="protein sequence ID" value="GGK32308.1"/>
    <property type="molecule type" value="Genomic_DNA"/>
</dbReference>
<reference evidence="2" key="1">
    <citation type="journal article" date="2019" name="Int. J. Syst. Evol. Microbiol.">
        <title>The Global Catalogue of Microorganisms (GCM) 10K type strain sequencing project: providing services to taxonomists for standard genome sequencing and annotation.</title>
        <authorList>
            <consortium name="The Broad Institute Genomics Platform"/>
            <consortium name="The Broad Institute Genome Sequencing Center for Infectious Disease"/>
            <person name="Wu L."/>
            <person name="Ma J."/>
        </authorList>
    </citation>
    <scope>NUCLEOTIDE SEQUENCE [LARGE SCALE GENOMIC DNA]</scope>
    <source>
        <strain evidence="2">JCM 30331</strain>
    </source>
</reference>
<sequence>MKVRLAGGGGAQVEQTLHQYAIPGFGNGCPCAGGQGPAWDAKQVLDAKRQACKRAVRCASQRRIRTVCPRPLWVLKRSSG</sequence>
<protein>
    <submittedName>
        <fullName evidence="1">Uncharacterized protein</fullName>
    </submittedName>
</protein>
<accession>A0ABQ2EY94</accession>
<dbReference type="Proteomes" id="UP000647587">
    <property type="component" value="Unassembled WGS sequence"/>
</dbReference>
<keyword evidence="2" id="KW-1185">Reference proteome</keyword>
<evidence type="ECO:0000313" key="1">
    <source>
        <dbReference type="EMBL" id="GGK32308.1"/>
    </source>
</evidence>
<evidence type="ECO:0000313" key="2">
    <source>
        <dbReference type="Proteomes" id="UP000647587"/>
    </source>
</evidence>
<proteinExistence type="predicted"/>